<protein>
    <submittedName>
        <fullName evidence="1">Uncharacterized protein</fullName>
    </submittedName>
</protein>
<sequence length="129" mass="14525">MSCSSKTSPSHETSSSVLYMWCEVLFGNAVFGLCQTCPPFWGPNLRLTIPQIVVFVYILSGKLYSGLHDSLIIQWFPPCTAPMKARHLQCPSDCGGMHFLMNNSISWSPDDFLRLLETYFSFCIQVECA</sequence>
<comment type="caution">
    <text evidence="1">The sequence shown here is derived from an EMBL/GenBank/DDBJ whole genome shotgun (WGS) entry which is preliminary data.</text>
</comment>
<organism evidence="1 2">
    <name type="scientific">Goodea atripinnis</name>
    <dbReference type="NCBI Taxonomy" id="208336"/>
    <lineage>
        <taxon>Eukaryota</taxon>
        <taxon>Metazoa</taxon>
        <taxon>Chordata</taxon>
        <taxon>Craniata</taxon>
        <taxon>Vertebrata</taxon>
        <taxon>Euteleostomi</taxon>
        <taxon>Actinopterygii</taxon>
        <taxon>Neopterygii</taxon>
        <taxon>Teleostei</taxon>
        <taxon>Neoteleostei</taxon>
        <taxon>Acanthomorphata</taxon>
        <taxon>Ovalentaria</taxon>
        <taxon>Atherinomorphae</taxon>
        <taxon>Cyprinodontiformes</taxon>
        <taxon>Goodeidae</taxon>
        <taxon>Goodea</taxon>
    </lineage>
</organism>
<name>A0ABV0MZ88_9TELE</name>
<evidence type="ECO:0000313" key="2">
    <source>
        <dbReference type="Proteomes" id="UP001476798"/>
    </source>
</evidence>
<keyword evidence="2" id="KW-1185">Reference proteome</keyword>
<gene>
    <name evidence="1" type="ORF">GOODEAATRI_006747</name>
</gene>
<evidence type="ECO:0000313" key="1">
    <source>
        <dbReference type="EMBL" id="MEQ2164450.1"/>
    </source>
</evidence>
<reference evidence="1 2" key="1">
    <citation type="submission" date="2021-06" db="EMBL/GenBank/DDBJ databases">
        <authorList>
            <person name="Palmer J.M."/>
        </authorList>
    </citation>
    <scope>NUCLEOTIDE SEQUENCE [LARGE SCALE GENOMIC DNA]</scope>
    <source>
        <strain evidence="1 2">GA_2019</strain>
        <tissue evidence="1">Muscle</tissue>
    </source>
</reference>
<dbReference type="Proteomes" id="UP001476798">
    <property type="component" value="Unassembled WGS sequence"/>
</dbReference>
<proteinExistence type="predicted"/>
<accession>A0ABV0MZ88</accession>
<dbReference type="EMBL" id="JAHRIO010020319">
    <property type="protein sequence ID" value="MEQ2164450.1"/>
    <property type="molecule type" value="Genomic_DNA"/>
</dbReference>